<dbReference type="EMBL" id="KB631202">
    <property type="protein sequence ID" value="ERL84160.1"/>
    <property type="molecule type" value="Genomic_DNA"/>
</dbReference>
<accession>N6U2N4</accession>
<organism evidence="3">
    <name type="scientific">Dendroctonus ponderosae</name>
    <name type="common">Mountain pine beetle</name>
    <dbReference type="NCBI Taxonomy" id="77166"/>
    <lineage>
        <taxon>Eukaryota</taxon>
        <taxon>Metazoa</taxon>
        <taxon>Ecdysozoa</taxon>
        <taxon>Arthropoda</taxon>
        <taxon>Hexapoda</taxon>
        <taxon>Insecta</taxon>
        <taxon>Pterygota</taxon>
        <taxon>Neoptera</taxon>
        <taxon>Endopterygota</taxon>
        <taxon>Coleoptera</taxon>
        <taxon>Polyphaga</taxon>
        <taxon>Cucujiformia</taxon>
        <taxon>Curculionidae</taxon>
        <taxon>Scolytinae</taxon>
        <taxon>Dendroctonus</taxon>
    </lineage>
</organism>
<dbReference type="OrthoDB" id="8183351at2759"/>
<feature type="compositionally biased region" description="Basic and acidic residues" evidence="1">
    <location>
        <begin position="10"/>
        <end position="22"/>
    </location>
</feature>
<evidence type="ECO:0000256" key="1">
    <source>
        <dbReference type="SAM" id="MobiDB-lite"/>
    </source>
</evidence>
<dbReference type="InterPro" id="IPR031813">
    <property type="entry name" value="DUF4745"/>
</dbReference>
<dbReference type="EMBL" id="KB740998">
    <property type="protein sequence ID" value="ENN75830.1"/>
    <property type="molecule type" value="Genomic_DNA"/>
</dbReference>
<reference evidence="3 5" key="1">
    <citation type="journal article" date="2013" name="Genome Biol.">
        <title>Draft genome of the mountain pine beetle, Dendroctonus ponderosae Hopkins, a major forest pest.</title>
        <authorList>
            <person name="Keeling C.I."/>
            <person name="Yuen M.M."/>
            <person name="Liao N.Y."/>
            <person name="Docking T.R."/>
            <person name="Chan S.K."/>
            <person name="Taylor G.A."/>
            <person name="Palmquist D.L."/>
            <person name="Jackman S.D."/>
            <person name="Nguyen A."/>
            <person name="Li M."/>
            <person name="Henderson H."/>
            <person name="Janes J.K."/>
            <person name="Zhao Y."/>
            <person name="Pandoh P."/>
            <person name="Moore R."/>
            <person name="Sperling F.A."/>
            <person name="Huber D.P."/>
            <person name="Birol I."/>
            <person name="Jones S.J."/>
            <person name="Bohlmann J."/>
        </authorList>
    </citation>
    <scope>NUCLEOTIDE SEQUENCE</scope>
</reference>
<evidence type="ECO:0000259" key="2">
    <source>
        <dbReference type="Pfam" id="PF15923"/>
    </source>
</evidence>
<dbReference type="Proteomes" id="UP000030742">
    <property type="component" value="Unassembled WGS sequence"/>
</dbReference>
<name>N6U2N4_DENPD</name>
<proteinExistence type="predicted"/>
<evidence type="ECO:0000313" key="3">
    <source>
        <dbReference type="EMBL" id="ENN75830.1"/>
    </source>
</evidence>
<gene>
    <name evidence="4" type="ORF">D910_01533</name>
    <name evidence="3" type="ORF">YQE_07638</name>
</gene>
<dbReference type="HOGENOM" id="CLU_1760668_0_0_1"/>
<feature type="domain" description="DUF4745" evidence="2">
    <location>
        <begin position="54"/>
        <end position="132"/>
    </location>
</feature>
<sequence length="148" mass="16420">MERYVCKLRMNRDNQNRSRDPHQPLYGAAAPSETEHAEPKDPAEAQQLSPNTLKVAAAECLNSWRLYLQMLNTMCAAGMRLAQSLYNLSQLQNVPIASQCITCWEDLTRATAIASSSVKNHISAAMQDMSIGDTFAGKVHRVCLFGYA</sequence>
<feature type="region of interest" description="Disordered" evidence="1">
    <location>
        <begin position="10"/>
        <end position="48"/>
    </location>
</feature>
<evidence type="ECO:0000313" key="4">
    <source>
        <dbReference type="EMBL" id="ERL84160.1"/>
    </source>
</evidence>
<dbReference type="AlphaFoldDB" id="N6U2N4"/>
<feature type="non-terminal residue" evidence="3">
    <location>
        <position position="1"/>
    </location>
</feature>
<dbReference type="Pfam" id="PF15923">
    <property type="entry name" value="DUF4745"/>
    <property type="match status" value="1"/>
</dbReference>
<evidence type="ECO:0000313" key="5">
    <source>
        <dbReference type="Proteomes" id="UP000030742"/>
    </source>
</evidence>
<protein>
    <recommendedName>
        <fullName evidence="2">DUF4745 domain-containing protein</fullName>
    </recommendedName>
</protein>
<dbReference type="STRING" id="77166.N6U2N4"/>
<feature type="compositionally biased region" description="Basic and acidic residues" evidence="1">
    <location>
        <begin position="33"/>
        <end position="43"/>
    </location>
</feature>